<reference evidence="1" key="1">
    <citation type="submission" date="2021-06" db="EMBL/GenBank/DDBJ databases">
        <authorList>
            <person name="Kallberg Y."/>
            <person name="Tangrot J."/>
            <person name="Rosling A."/>
        </authorList>
    </citation>
    <scope>NUCLEOTIDE SEQUENCE</scope>
    <source>
        <strain evidence="1">FL966</strain>
    </source>
</reference>
<dbReference type="OrthoDB" id="2406411at2759"/>
<evidence type="ECO:0000313" key="2">
    <source>
        <dbReference type="Proteomes" id="UP000789759"/>
    </source>
</evidence>
<sequence>MPGGYGQMHSFLVKNTKSELNYVDQNISQEDLLSIFNQIANSMKDGTDLFSEKDLFSFLEELMKENTKDVLKESEELVNENLTNLEVEDFISLSSRLEPNEYTSLDEEVIHGDRDFDVNDLINN</sequence>
<keyword evidence="2" id="KW-1185">Reference proteome</keyword>
<evidence type="ECO:0000313" key="1">
    <source>
        <dbReference type="EMBL" id="CAG8783592.1"/>
    </source>
</evidence>
<gene>
    <name evidence="1" type="ORF">CPELLU_LOCUS16537</name>
</gene>
<protein>
    <submittedName>
        <fullName evidence="1">2328_t:CDS:1</fullName>
    </submittedName>
</protein>
<proteinExistence type="predicted"/>
<dbReference type="EMBL" id="CAJVQA010024754">
    <property type="protein sequence ID" value="CAG8783592.1"/>
    <property type="molecule type" value="Genomic_DNA"/>
</dbReference>
<accession>A0A9N9JM91</accession>
<dbReference type="Proteomes" id="UP000789759">
    <property type="component" value="Unassembled WGS sequence"/>
</dbReference>
<organism evidence="1 2">
    <name type="scientific">Cetraspora pellucida</name>
    <dbReference type="NCBI Taxonomy" id="1433469"/>
    <lineage>
        <taxon>Eukaryota</taxon>
        <taxon>Fungi</taxon>
        <taxon>Fungi incertae sedis</taxon>
        <taxon>Mucoromycota</taxon>
        <taxon>Glomeromycotina</taxon>
        <taxon>Glomeromycetes</taxon>
        <taxon>Diversisporales</taxon>
        <taxon>Gigasporaceae</taxon>
        <taxon>Cetraspora</taxon>
    </lineage>
</organism>
<comment type="caution">
    <text evidence="1">The sequence shown here is derived from an EMBL/GenBank/DDBJ whole genome shotgun (WGS) entry which is preliminary data.</text>
</comment>
<dbReference type="AlphaFoldDB" id="A0A9N9JM91"/>
<name>A0A9N9JM91_9GLOM</name>